<gene>
    <name evidence="2" type="ORF">OVA965_LOCUS24913</name>
    <name evidence="3" type="ORF">TMI583_LOCUS25638</name>
</gene>
<evidence type="ECO:0000313" key="3">
    <source>
        <dbReference type="EMBL" id="CAF4029026.1"/>
    </source>
</evidence>
<dbReference type="Proteomes" id="UP000677228">
    <property type="component" value="Unassembled WGS sequence"/>
</dbReference>
<dbReference type="Proteomes" id="UP000682733">
    <property type="component" value="Unassembled WGS sequence"/>
</dbReference>
<dbReference type="AlphaFoldDB" id="A0A8S2P0R3"/>
<dbReference type="PANTHER" id="PTHR11505">
    <property type="entry name" value="L1 TRANSPOSABLE ELEMENT-RELATED"/>
    <property type="match status" value="1"/>
</dbReference>
<organism evidence="3 4">
    <name type="scientific">Didymodactylos carnosus</name>
    <dbReference type="NCBI Taxonomy" id="1234261"/>
    <lineage>
        <taxon>Eukaryota</taxon>
        <taxon>Metazoa</taxon>
        <taxon>Spiralia</taxon>
        <taxon>Gnathifera</taxon>
        <taxon>Rotifera</taxon>
        <taxon>Eurotatoria</taxon>
        <taxon>Bdelloidea</taxon>
        <taxon>Philodinida</taxon>
        <taxon>Philodinidae</taxon>
        <taxon>Didymodactylos</taxon>
    </lineage>
</organism>
<dbReference type="Gene3D" id="3.30.70.1820">
    <property type="entry name" value="L1 transposable element, RRM domain"/>
    <property type="match status" value="1"/>
</dbReference>
<name>A0A8S2P0R3_9BILA</name>
<reference evidence="3" key="1">
    <citation type="submission" date="2021-02" db="EMBL/GenBank/DDBJ databases">
        <authorList>
            <person name="Nowell W R."/>
        </authorList>
    </citation>
    <scope>NUCLEOTIDE SEQUENCE</scope>
</reference>
<comment type="caution">
    <text evidence="3">The sequence shown here is derived from an EMBL/GenBank/DDBJ whole genome shotgun (WGS) entry which is preliminary data.</text>
</comment>
<accession>A0A8S2P0R3</accession>
<dbReference type="EMBL" id="CAJNOK010015211">
    <property type="protein sequence ID" value="CAF1220909.1"/>
    <property type="molecule type" value="Genomic_DNA"/>
</dbReference>
<sequence>MGDRRLNIGYKRNLTSSKSPAPTLQVNSDMDTITNILKSQEFVSKIVTAVISQDSLISSIVQNVLSSNPFQQMINEIIRQKIAPLETRMQQLEEMVQDLQERNDYLNYKTNDLEQYQRRCAFRIYGIAENKDEDTNAIVKDIGKVMGVKVEDNDIYACHRLGKRKNRAIIVRFVRYSVKEYFYKNRTKLKSSEQYKNVYVNEDMTSHNHFIYMCARAKLDKRYVFSKNGCVYYQSISGDFHALTSVEYVDALIGQ</sequence>
<dbReference type="EMBL" id="CAJOBA010036752">
    <property type="protein sequence ID" value="CAF4029026.1"/>
    <property type="molecule type" value="Genomic_DNA"/>
</dbReference>
<evidence type="ECO:0000256" key="1">
    <source>
        <dbReference type="SAM" id="Coils"/>
    </source>
</evidence>
<evidence type="ECO:0000313" key="2">
    <source>
        <dbReference type="EMBL" id="CAF1220909.1"/>
    </source>
</evidence>
<keyword evidence="1" id="KW-0175">Coiled coil</keyword>
<dbReference type="InterPro" id="IPR004244">
    <property type="entry name" value="Transposase_22"/>
</dbReference>
<feature type="coiled-coil region" evidence="1">
    <location>
        <begin position="75"/>
        <end position="109"/>
    </location>
</feature>
<proteinExistence type="predicted"/>
<evidence type="ECO:0000313" key="4">
    <source>
        <dbReference type="Proteomes" id="UP000682733"/>
    </source>
</evidence>
<protein>
    <submittedName>
        <fullName evidence="3">Uncharacterized protein</fullName>
    </submittedName>
</protein>